<protein>
    <submittedName>
        <fullName evidence="2">Unnamed protein product</fullName>
    </submittedName>
</protein>
<keyword evidence="1" id="KW-0732">Signal</keyword>
<feature type="chain" id="PRO_5040856848" evidence="1">
    <location>
        <begin position="22"/>
        <end position="83"/>
    </location>
</feature>
<dbReference type="Proteomes" id="UP001165083">
    <property type="component" value="Unassembled WGS sequence"/>
</dbReference>
<reference evidence="2" key="1">
    <citation type="submission" date="2023-04" db="EMBL/GenBank/DDBJ databases">
        <title>Phytophthora lilii NBRC 32176.</title>
        <authorList>
            <person name="Ichikawa N."/>
            <person name="Sato H."/>
            <person name="Tonouchi N."/>
        </authorList>
    </citation>
    <scope>NUCLEOTIDE SEQUENCE</scope>
    <source>
        <strain evidence="2">NBRC 32176</strain>
    </source>
</reference>
<organism evidence="2 3">
    <name type="scientific">Phytophthora lilii</name>
    <dbReference type="NCBI Taxonomy" id="2077276"/>
    <lineage>
        <taxon>Eukaryota</taxon>
        <taxon>Sar</taxon>
        <taxon>Stramenopiles</taxon>
        <taxon>Oomycota</taxon>
        <taxon>Peronosporomycetes</taxon>
        <taxon>Peronosporales</taxon>
        <taxon>Peronosporaceae</taxon>
        <taxon>Phytophthora</taxon>
    </lineage>
</organism>
<accession>A0A9W6TJ91</accession>
<comment type="caution">
    <text evidence="2">The sequence shown here is derived from an EMBL/GenBank/DDBJ whole genome shotgun (WGS) entry which is preliminary data.</text>
</comment>
<keyword evidence="3" id="KW-1185">Reference proteome</keyword>
<evidence type="ECO:0000313" key="3">
    <source>
        <dbReference type="Proteomes" id="UP001165083"/>
    </source>
</evidence>
<dbReference type="EMBL" id="BSXW01000168">
    <property type="protein sequence ID" value="GMF13722.1"/>
    <property type="molecule type" value="Genomic_DNA"/>
</dbReference>
<proteinExistence type="predicted"/>
<gene>
    <name evidence="2" type="ORF">Plil01_000416800</name>
</gene>
<sequence length="83" mass="8795">MHTSWLSAALLSLPGVATVVAAGQLSAYDAQAQAIVDRFSTAEVIGQMTQLDLSTVMNGTTRTLNETSVRTFAKMNVGSYLNT</sequence>
<evidence type="ECO:0000313" key="2">
    <source>
        <dbReference type="EMBL" id="GMF13722.1"/>
    </source>
</evidence>
<dbReference type="AlphaFoldDB" id="A0A9W6TJ91"/>
<evidence type="ECO:0000256" key="1">
    <source>
        <dbReference type="SAM" id="SignalP"/>
    </source>
</evidence>
<feature type="signal peptide" evidence="1">
    <location>
        <begin position="1"/>
        <end position="21"/>
    </location>
</feature>
<dbReference type="OrthoDB" id="121061at2759"/>
<name>A0A9W6TJ91_9STRA</name>